<reference evidence="6" key="1">
    <citation type="submission" date="2015-02" db="EMBL/GenBank/DDBJ databases">
        <title>Genome sequencing for Strongylocentrotus purpuratus.</title>
        <authorList>
            <person name="Murali S."/>
            <person name="Liu Y."/>
            <person name="Vee V."/>
            <person name="English A."/>
            <person name="Wang M."/>
            <person name="Skinner E."/>
            <person name="Han Y."/>
            <person name="Muzny D.M."/>
            <person name="Worley K.C."/>
            <person name="Gibbs R.A."/>
        </authorList>
    </citation>
    <scope>NUCLEOTIDE SEQUENCE</scope>
</reference>
<reference evidence="5" key="2">
    <citation type="submission" date="2021-01" db="UniProtKB">
        <authorList>
            <consortium name="EnsemblMetazoa"/>
        </authorList>
    </citation>
    <scope>IDENTIFICATION</scope>
</reference>
<accession>A0A7M7PAS2</accession>
<keyword evidence="2" id="KW-1133">Transmembrane helix</keyword>
<feature type="chain" id="PRO_5029564346" description="C-type lectin domain-containing protein" evidence="3">
    <location>
        <begin position="30"/>
        <end position="302"/>
    </location>
</feature>
<name>A0A7M7PAS2_STRPU</name>
<dbReference type="Gene3D" id="3.10.100.10">
    <property type="entry name" value="Mannose-Binding Protein A, subunit A"/>
    <property type="match status" value="1"/>
</dbReference>
<keyword evidence="2" id="KW-0812">Transmembrane</keyword>
<organism evidence="5 6">
    <name type="scientific">Strongylocentrotus purpuratus</name>
    <name type="common">Purple sea urchin</name>
    <dbReference type="NCBI Taxonomy" id="7668"/>
    <lineage>
        <taxon>Eukaryota</taxon>
        <taxon>Metazoa</taxon>
        <taxon>Echinodermata</taxon>
        <taxon>Eleutherozoa</taxon>
        <taxon>Echinozoa</taxon>
        <taxon>Echinoidea</taxon>
        <taxon>Euechinoidea</taxon>
        <taxon>Echinacea</taxon>
        <taxon>Camarodonta</taxon>
        <taxon>Echinidea</taxon>
        <taxon>Strongylocentrotidae</taxon>
        <taxon>Strongylocentrotus</taxon>
    </lineage>
</organism>
<dbReference type="AlphaFoldDB" id="A0A7M7PAS2"/>
<dbReference type="PROSITE" id="PS50041">
    <property type="entry name" value="C_TYPE_LECTIN_2"/>
    <property type="match status" value="1"/>
</dbReference>
<dbReference type="KEGG" id="spu:100891023"/>
<feature type="domain" description="C-type lectin" evidence="4">
    <location>
        <begin position="40"/>
        <end position="164"/>
    </location>
</feature>
<evidence type="ECO:0000313" key="5">
    <source>
        <dbReference type="EnsemblMetazoa" id="XP_030847672"/>
    </source>
</evidence>
<evidence type="ECO:0000256" key="2">
    <source>
        <dbReference type="SAM" id="Phobius"/>
    </source>
</evidence>
<dbReference type="PANTHER" id="PTHR22803">
    <property type="entry name" value="MANNOSE, PHOSPHOLIPASE, LECTIN RECEPTOR RELATED"/>
    <property type="match status" value="1"/>
</dbReference>
<protein>
    <recommendedName>
        <fullName evidence="4">C-type lectin domain-containing protein</fullName>
    </recommendedName>
</protein>
<feature type="region of interest" description="Disordered" evidence="1">
    <location>
        <begin position="180"/>
        <end position="222"/>
    </location>
</feature>
<feature type="transmembrane region" description="Helical" evidence="2">
    <location>
        <begin position="228"/>
        <end position="249"/>
    </location>
</feature>
<dbReference type="CDD" id="cd00037">
    <property type="entry name" value="CLECT"/>
    <property type="match status" value="1"/>
</dbReference>
<dbReference type="SUPFAM" id="SSF56436">
    <property type="entry name" value="C-type lectin-like"/>
    <property type="match status" value="1"/>
</dbReference>
<evidence type="ECO:0000259" key="4">
    <source>
        <dbReference type="PROSITE" id="PS50041"/>
    </source>
</evidence>
<keyword evidence="2" id="KW-0472">Membrane</keyword>
<dbReference type="GO" id="GO:0038023">
    <property type="term" value="F:signaling receptor activity"/>
    <property type="evidence" value="ECO:0000318"/>
    <property type="project" value="GO_Central"/>
</dbReference>
<dbReference type="RefSeq" id="XP_030847672.1">
    <property type="nucleotide sequence ID" value="XM_030991812.1"/>
</dbReference>
<dbReference type="Proteomes" id="UP000007110">
    <property type="component" value="Unassembled WGS sequence"/>
</dbReference>
<dbReference type="EnsemblMetazoa" id="XM_030991812">
    <property type="protein sequence ID" value="XP_030847672"/>
    <property type="gene ID" value="LOC100891023"/>
</dbReference>
<feature type="compositionally biased region" description="Low complexity" evidence="1">
    <location>
        <begin position="180"/>
        <end position="189"/>
    </location>
</feature>
<proteinExistence type="predicted"/>
<keyword evidence="3" id="KW-0732">Signal</keyword>
<dbReference type="GeneID" id="100891023"/>
<dbReference type="Pfam" id="PF00059">
    <property type="entry name" value="Lectin_C"/>
    <property type="match status" value="1"/>
</dbReference>
<dbReference type="OrthoDB" id="538816at2759"/>
<dbReference type="InParanoid" id="A0A7M7PAS2"/>
<keyword evidence="6" id="KW-1185">Reference proteome</keyword>
<dbReference type="InterPro" id="IPR016186">
    <property type="entry name" value="C-type_lectin-like/link_sf"/>
</dbReference>
<evidence type="ECO:0000256" key="1">
    <source>
        <dbReference type="SAM" id="MobiDB-lite"/>
    </source>
</evidence>
<feature type="signal peptide" evidence="3">
    <location>
        <begin position="1"/>
        <end position="29"/>
    </location>
</feature>
<evidence type="ECO:0000256" key="3">
    <source>
        <dbReference type="SAM" id="SignalP"/>
    </source>
</evidence>
<dbReference type="InterPro" id="IPR050111">
    <property type="entry name" value="C-type_lectin/snaclec_domain"/>
</dbReference>
<dbReference type="InterPro" id="IPR001304">
    <property type="entry name" value="C-type_lectin-like"/>
</dbReference>
<dbReference type="SMART" id="SM00034">
    <property type="entry name" value="CLECT"/>
    <property type="match status" value="1"/>
</dbReference>
<evidence type="ECO:0000313" key="6">
    <source>
        <dbReference type="Proteomes" id="UP000007110"/>
    </source>
</evidence>
<dbReference type="InterPro" id="IPR016187">
    <property type="entry name" value="CTDL_fold"/>
</dbReference>
<sequence>MSGDSIRGWFRMFLPLTLIWILSSTTVECQVCSTSGLNVFGGYCYVFYRGTGKTFSETRAYCQSLGGDMPIITSVEQNDFIANTMSFEEGNGRYYIGLEKMDDGTYRWIDGTALAGYKNWDYSHLYERPDLPPYCAVMRSRSGDTIHGLWYLVTCTSTRRPICQIPSGIPIGMPIVPTPSLSPSVSSPPKTNSTGVPSGPTATVVGSTVSSPPKSNPTGVPSGPTATVVGSAVGAIVVIVIVIILIIFYKRRSDESATTSSPQVENPVFDQSETNVHTYLDPDTASQSYAYPTNHHIYQDTI</sequence>
<feature type="compositionally biased region" description="Polar residues" evidence="1">
    <location>
        <begin position="190"/>
        <end position="219"/>
    </location>
</feature>